<evidence type="ECO:0000313" key="2">
    <source>
        <dbReference type="Proteomes" id="UP000239388"/>
    </source>
</evidence>
<sequence length="74" mass="8402">MVVRKALVEAVLRVVDLAEDPLDAEEEQAQEAPADRVVAVQVEVDLEVAVQEEVVRCFAILLWWEQRLGHLPIR</sequence>
<name>A0A2S8G209_9BACT</name>
<organism evidence="1 2">
    <name type="scientific">Blastopirellula marina</name>
    <dbReference type="NCBI Taxonomy" id="124"/>
    <lineage>
        <taxon>Bacteria</taxon>
        <taxon>Pseudomonadati</taxon>
        <taxon>Planctomycetota</taxon>
        <taxon>Planctomycetia</taxon>
        <taxon>Pirellulales</taxon>
        <taxon>Pirellulaceae</taxon>
        <taxon>Blastopirellula</taxon>
    </lineage>
</organism>
<dbReference type="EMBL" id="PUIB01000011">
    <property type="protein sequence ID" value="PQO38479.1"/>
    <property type="molecule type" value="Genomic_DNA"/>
</dbReference>
<reference evidence="1 2" key="1">
    <citation type="submission" date="2018-02" db="EMBL/GenBank/DDBJ databases">
        <title>Comparative genomes isolates from brazilian mangrove.</title>
        <authorList>
            <person name="Araujo J.E."/>
            <person name="Taketani R.G."/>
            <person name="Silva M.C.P."/>
            <person name="Loureco M.V."/>
            <person name="Andreote F.D."/>
        </authorList>
    </citation>
    <scope>NUCLEOTIDE SEQUENCE [LARGE SCALE GENOMIC DNA]</scope>
    <source>
        <strain evidence="1 2">NAP PRIS-MGV</strain>
    </source>
</reference>
<protein>
    <submittedName>
        <fullName evidence="1">Uncharacterized protein</fullName>
    </submittedName>
</protein>
<evidence type="ECO:0000313" key="1">
    <source>
        <dbReference type="EMBL" id="PQO38479.1"/>
    </source>
</evidence>
<dbReference type="AlphaFoldDB" id="A0A2S8G209"/>
<comment type="caution">
    <text evidence="1">The sequence shown here is derived from an EMBL/GenBank/DDBJ whole genome shotgun (WGS) entry which is preliminary data.</text>
</comment>
<proteinExistence type="predicted"/>
<accession>A0A2S8G209</accession>
<gene>
    <name evidence="1" type="ORF">C5Y98_10515</name>
</gene>
<dbReference type="Proteomes" id="UP000239388">
    <property type="component" value="Unassembled WGS sequence"/>
</dbReference>